<dbReference type="Pfam" id="PF01408">
    <property type="entry name" value="GFO_IDH_MocA"/>
    <property type="match status" value="1"/>
</dbReference>
<dbReference type="InterPro" id="IPR000683">
    <property type="entry name" value="Gfo/Idh/MocA-like_OxRdtase_N"/>
</dbReference>
<dbReference type="AlphaFoldDB" id="A0A561VIQ4"/>
<dbReference type="InterPro" id="IPR055170">
    <property type="entry name" value="GFO_IDH_MocA-like_dom"/>
</dbReference>
<dbReference type="InterPro" id="IPR050463">
    <property type="entry name" value="Gfo/Idh/MocA_oxidrdct_glycsds"/>
</dbReference>
<sequence>MWVHSKGFIGRGFGELSVKFAVVGTGFGAVHLSWLTECRSASVEVLCYNNDDSRARQLAEKHGVGQISSDPVAVIRSGSVDAVAVIAPPGARSEILTAALDAGLLVVCDKPLSVDAGSAETLLRQAEKAGVAGFVTFQWRLNRALRQLRTMLREGRLGRLVALDLEFHHDFLSGPRTAWPWRHDRRVAGAGALADQGVHLFDTILWLTGTPWSVDACRTDTVFASRQTPHGVVDGETEDVASLRLSGGAGASARIFVSRVSAGYRSIRILVQGEKGTAVLSLDPDDGSGNLRVSVLKQPVEVTEFGPDAMNVYRAILGEDADAADVATFADAVAAQKLVDQALSRVTHPERD</sequence>
<comment type="caution">
    <text evidence="4">The sequence shown here is derived from an EMBL/GenBank/DDBJ whole genome shotgun (WGS) entry which is preliminary data.</text>
</comment>
<dbReference type="SUPFAM" id="SSF51735">
    <property type="entry name" value="NAD(P)-binding Rossmann-fold domains"/>
    <property type="match status" value="1"/>
</dbReference>
<dbReference type="SUPFAM" id="SSF55347">
    <property type="entry name" value="Glyceraldehyde-3-phosphate dehydrogenase-like, C-terminal domain"/>
    <property type="match status" value="1"/>
</dbReference>
<evidence type="ECO:0000259" key="3">
    <source>
        <dbReference type="Pfam" id="PF22725"/>
    </source>
</evidence>
<dbReference type="PANTHER" id="PTHR43818:SF11">
    <property type="entry name" value="BCDNA.GH03377"/>
    <property type="match status" value="1"/>
</dbReference>
<dbReference type="Gene3D" id="3.30.360.10">
    <property type="entry name" value="Dihydrodipicolinate Reductase, domain 2"/>
    <property type="match status" value="1"/>
</dbReference>
<name>A0A561VIQ4_ACTTI</name>
<evidence type="ECO:0000256" key="1">
    <source>
        <dbReference type="ARBA" id="ARBA00023002"/>
    </source>
</evidence>
<feature type="domain" description="GFO/IDH/MocA-like oxidoreductase" evidence="3">
    <location>
        <begin position="146"/>
        <end position="278"/>
    </location>
</feature>
<keyword evidence="5" id="KW-1185">Reference proteome</keyword>
<feature type="domain" description="Gfo/Idh/MocA-like oxidoreductase N-terminal" evidence="2">
    <location>
        <begin position="19"/>
        <end position="135"/>
    </location>
</feature>
<evidence type="ECO:0000259" key="2">
    <source>
        <dbReference type="Pfam" id="PF01408"/>
    </source>
</evidence>
<dbReference type="GO" id="GO:0000166">
    <property type="term" value="F:nucleotide binding"/>
    <property type="evidence" value="ECO:0007669"/>
    <property type="project" value="InterPro"/>
</dbReference>
<evidence type="ECO:0000313" key="4">
    <source>
        <dbReference type="EMBL" id="TWG11477.1"/>
    </source>
</evidence>
<dbReference type="Proteomes" id="UP000320239">
    <property type="component" value="Unassembled WGS sequence"/>
</dbReference>
<accession>A0A561VIQ4</accession>
<dbReference type="Gene3D" id="3.40.50.720">
    <property type="entry name" value="NAD(P)-binding Rossmann-like Domain"/>
    <property type="match status" value="1"/>
</dbReference>
<protein>
    <submittedName>
        <fullName evidence="4">Putative dehydrogenase</fullName>
    </submittedName>
</protein>
<evidence type="ECO:0000313" key="5">
    <source>
        <dbReference type="Proteomes" id="UP000320239"/>
    </source>
</evidence>
<organism evidence="4 5">
    <name type="scientific">Actinoplanes teichomyceticus</name>
    <dbReference type="NCBI Taxonomy" id="1867"/>
    <lineage>
        <taxon>Bacteria</taxon>
        <taxon>Bacillati</taxon>
        <taxon>Actinomycetota</taxon>
        <taxon>Actinomycetes</taxon>
        <taxon>Micromonosporales</taxon>
        <taxon>Micromonosporaceae</taxon>
        <taxon>Actinoplanes</taxon>
    </lineage>
</organism>
<dbReference type="Pfam" id="PF22725">
    <property type="entry name" value="GFO_IDH_MocA_C3"/>
    <property type="match status" value="1"/>
</dbReference>
<dbReference type="OrthoDB" id="256869at2"/>
<proteinExistence type="predicted"/>
<dbReference type="GO" id="GO:0016491">
    <property type="term" value="F:oxidoreductase activity"/>
    <property type="evidence" value="ECO:0007669"/>
    <property type="project" value="UniProtKB-KW"/>
</dbReference>
<reference evidence="4 5" key="1">
    <citation type="submission" date="2019-06" db="EMBL/GenBank/DDBJ databases">
        <title>Sequencing the genomes of 1000 actinobacteria strains.</title>
        <authorList>
            <person name="Klenk H.-P."/>
        </authorList>
    </citation>
    <scope>NUCLEOTIDE SEQUENCE [LARGE SCALE GENOMIC DNA]</scope>
    <source>
        <strain evidence="4 5">DSM 43866</strain>
    </source>
</reference>
<gene>
    <name evidence="4" type="ORF">FHX34_106207</name>
</gene>
<keyword evidence="1" id="KW-0560">Oxidoreductase</keyword>
<dbReference type="EMBL" id="VIWY01000006">
    <property type="protein sequence ID" value="TWG11477.1"/>
    <property type="molecule type" value="Genomic_DNA"/>
</dbReference>
<dbReference type="InterPro" id="IPR036291">
    <property type="entry name" value="NAD(P)-bd_dom_sf"/>
</dbReference>
<dbReference type="PANTHER" id="PTHR43818">
    <property type="entry name" value="BCDNA.GH03377"/>
    <property type="match status" value="1"/>
</dbReference>